<proteinExistence type="inferred from homology"/>
<keyword evidence="15" id="KW-0282">Flagellum</keyword>
<feature type="transmembrane region" description="Helical" evidence="12">
    <location>
        <begin position="36"/>
        <end position="56"/>
    </location>
</feature>
<dbReference type="GO" id="GO:0005886">
    <property type="term" value="C:plasma membrane"/>
    <property type="evidence" value="ECO:0007669"/>
    <property type="project" value="UniProtKB-SubCell"/>
</dbReference>
<evidence type="ECO:0000256" key="10">
    <source>
        <dbReference type="ARBA" id="ARBA00023065"/>
    </source>
</evidence>
<feature type="transmembrane region" description="Helical" evidence="12">
    <location>
        <begin position="204"/>
        <end position="226"/>
    </location>
</feature>
<evidence type="ECO:0000259" key="13">
    <source>
        <dbReference type="Pfam" id="PF01618"/>
    </source>
</evidence>
<dbReference type="EMBL" id="AP021888">
    <property type="protein sequence ID" value="BBP44221.1"/>
    <property type="molecule type" value="Genomic_DNA"/>
</dbReference>
<dbReference type="RefSeq" id="WP_173291960.1">
    <property type="nucleotide sequence ID" value="NZ_AP021888.1"/>
</dbReference>
<keyword evidence="10" id="KW-0406">Ion transport</keyword>
<feature type="transmembrane region" description="Helical" evidence="12">
    <location>
        <begin position="7"/>
        <end position="30"/>
    </location>
</feature>
<evidence type="ECO:0000256" key="7">
    <source>
        <dbReference type="ARBA" id="ARBA00022779"/>
    </source>
</evidence>
<evidence type="ECO:0000256" key="1">
    <source>
        <dbReference type="ARBA" id="ARBA00004651"/>
    </source>
</evidence>
<evidence type="ECO:0000256" key="5">
    <source>
        <dbReference type="ARBA" id="ARBA00022500"/>
    </source>
</evidence>
<dbReference type="PROSITE" id="PS01307">
    <property type="entry name" value="MOTA"/>
    <property type="match status" value="1"/>
</dbReference>
<evidence type="ECO:0000256" key="12">
    <source>
        <dbReference type="SAM" id="Phobius"/>
    </source>
</evidence>
<dbReference type="Proteomes" id="UP000501466">
    <property type="component" value="Chromosome"/>
</dbReference>
<evidence type="ECO:0000313" key="15">
    <source>
        <dbReference type="EMBL" id="BBP44221.1"/>
    </source>
</evidence>
<dbReference type="KEGG" id="tzo:THMIRHAT_19670"/>
<evidence type="ECO:0000256" key="8">
    <source>
        <dbReference type="ARBA" id="ARBA00022781"/>
    </source>
</evidence>
<comment type="subcellular location">
    <subcellularLocation>
        <location evidence="1">Cell membrane</location>
        <topology evidence="1">Multi-pass membrane protein</topology>
    </subcellularLocation>
</comment>
<protein>
    <submittedName>
        <fullName evidence="15">Flagellar motor protein MotA</fullName>
    </submittedName>
</protein>
<dbReference type="PANTHER" id="PTHR30433:SF4">
    <property type="entry name" value="MOTILITY PROTEIN A"/>
    <property type="match status" value="1"/>
</dbReference>
<keyword evidence="6 12" id="KW-0812">Transmembrane</keyword>
<evidence type="ECO:0000256" key="11">
    <source>
        <dbReference type="ARBA" id="ARBA00023136"/>
    </source>
</evidence>
<keyword evidence="15" id="KW-0966">Cell projection</keyword>
<evidence type="ECO:0000256" key="9">
    <source>
        <dbReference type="ARBA" id="ARBA00022989"/>
    </source>
</evidence>
<dbReference type="Pfam" id="PF01618">
    <property type="entry name" value="MotA_ExbB"/>
    <property type="match status" value="1"/>
</dbReference>
<comment type="similarity">
    <text evidence="2">Belongs to the MotA family.</text>
</comment>
<evidence type="ECO:0000259" key="14">
    <source>
        <dbReference type="Pfam" id="PF20560"/>
    </source>
</evidence>
<sequence length="280" mass="30713">MFSKPVAIIVILASFFGGFLMEGGTLLSLWHPAELIIILGIGLGVFLGSTPVYIWLKTLTYIGRFFAGGRVDGKMYQETLALLDELGRVARKDGMLSLESHIVNPEGSQIFNRYPRVLKHKELRKFIVDNFSYLLLNPPQSLNFENYLGSQIDDIIQSNMEVPKATGKLANLLPGFGIVAAVMGVILTMNLLSGDMDVAKIGSSIGAALVGTLTGIFFAFAVVAPFTHAVEVMIRQDRSIYEMAAAYLTAFQHGVSPSLASEIGRQRVPPEFEIPRDKMR</sequence>
<keyword evidence="15" id="KW-0969">Cilium</keyword>
<keyword evidence="4" id="KW-1003">Cell membrane</keyword>
<dbReference type="PANTHER" id="PTHR30433">
    <property type="entry name" value="CHEMOTAXIS PROTEIN MOTA"/>
    <property type="match status" value="1"/>
</dbReference>
<feature type="domain" description="MotA/TolQ/ExbB proton channel" evidence="13">
    <location>
        <begin position="139"/>
        <end position="241"/>
    </location>
</feature>
<dbReference type="InterPro" id="IPR002898">
    <property type="entry name" value="MotA_ExbB_proton_chnl"/>
</dbReference>
<evidence type="ECO:0000256" key="2">
    <source>
        <dbReference type="ARBA" id="ARBA00008038"/>
    </source>
</evidence>
<gene>
    <name evidence="15" type="primary">motA_2</name>
    <name evidence="15" type="ORF">THMIRHAT_19670</name>
</gene>
<dbReference type="InterPro" id="IPR047055">
    <property type="entry name" value="MotA-like"/>
</dbReference>
<accession>A0A6F8PQ20</accession>
<feature type="domain" description="Motility protein A N-terminal" evidence="14">
    <location>
        <begin position="8"/>
        <end position="94"/>
    </location>
</feature>
<keyword evidence="3" id="KW-0813">Transport</keyword>
<dbReference type="GO" id="GO:0071978">
    <property type="term" value="P:bacterial-type flagellum-dependent swarming motility"/>
    <property type="evidence" value="ECO:0007669"/>
    <property type="project" value="InterPro"/>
</dbReference>
<evidence type="ECO:0000256" key="3">
    <source>
        <dbReference type="ARBA" id="ARBA00022448"/>
    </source>
</evidence>
<dbReference type="InterPro" id="IPR046786">
    <property type="entry name" value="MotA_N"/>
</dbReference>
<dbReference type="Pfam" id="PF20560">
    <property type="entry name" value="MotA_N"/>
    <property type="match status" value="1"/>
</dbReference>
<evidence type="ECO:0000256" key="4">
    <source>
        <dbReference type="ARBA" id="ARBA00022475"/>
    </source>
</evidence>
<reference evidence="16" key="1">
    <citation type="submission" date="2019-11" db="EMBL/GenBank/DDBJ databases">
        <title>Isolation and characterization of two novel species in the genus Thiomicrorhabdus.</title>
        <authorList>
            <person name="Mochizuki J."/>
            <person name="Kojima H."/>
            <person name="Fukui M."/>
        </authorList>
    </citation>
    <scope>NUCLEOTIDE SEQUENCE [LARGE SCALE GENOMIC DNA]</scope>
    <source>
        <strain evidence="16">AkT22</strain>
    </source>
</reference>
<dbReference type="AlphaFoldDB" id="A0A6F8PQ20"/>
<evidence type="ECO:0000313" key="16">
    <source>
        <dbReference type="Proteomes" id="UP000501466"/>
    </source>
</evidence>
<dbReference type="InterPro" id="IPR000540">
    <property type="entry name" value="Flag_MotA_CS"/>
</dbReference>
<dbReference type="GO" id="GO:1902600">
    <property type="term" value="P:proton transmembrane transport"/>
    <property type="evidence" value="ECO:0007669"/>
    <property type="project" value="UniProtKB-KW"/>
</dbReference>
<keyword evidence="16" id="KW-1185">Reference proteome</keyword>
<keyword evidence="5" id="KW-0145">Chemotaxis</keyword>
<evidence type="ECO:0000256" key="6">
    <source>
        <dbReference type="ARBA" id="ARBA00022692"/>
    </source>
</evidence>
<organism evidence="15 16">
    <name type="scientific">Thiosulfativibrio zosterae</name>
    <dbReference type="NCBI Taxonomy" id="2675053"/>
    <lineage>
        <taxon>Bacteria</taxon>
        <taxon>Pseudomonadati</taxon>
        <taxon>Pseudomonadota</taxon>
        <taxon>Gammaproteobacteria</taxon>
        <taxon>Thiotrichales</taxon>
        <taxon>Piscirickettsiaceae</taxon>
        <taxon>Thiosulfativibrio</taxon>
    </lineage>
</organism>
<keyword evidence="9 12" id="KW-1133">Transmembrane helix</keyword>
<name>A0A6F8PQ20_9GAMM</name>
<keyword evidence="7" id="KW-0283">Flagellar rotation</keyword>
<feature type="transmembrane region" description="Helical" evidence="12">
    <location>
        <begin position="169"/>
        <end position="192"/>
    </location>
</feature>
<keyword evidence="8" id="KW-0375">Hydrogen ion transport</keyword>
<dbReference type="GO" id="GO:0006935">
    <property type="term" value="P:chemotaxis"/>
    <property type="evidence" value="ECO:0007669"/>
    <property type="project" value="UniProtKB-KW"/>
</dbReference>
<keyword evidence="11 12" id="KW-0472">Membrane</keyword>